<dbReference type="Proteomes" id="UP000790347">
    <property type="component" value="Unassembled WGS sequence"/>
</dbReference>
<reference evidence="2" key="2">
    <citation type="journal article" date="2022" name="Res Sq">
        <title>Comparative Genomics Reveals Insights into the Divergent Evolution of Astigmatic Mites and Household Pest Adaptations.</title>
        <authorList>
            <person name="Xiong Q."/>
            <person name="Wan A.T.-Y."/>
            <person name="Liu X.-Y."/>
            <person name="Fung C.S.-H."/>
            <person name="Xiao X."/>
            <person name="Malainual N."/>
            <person name="Hou J."/>
            <person name="Wang L."/>
            <person name="Wang M."/>
            <person name="Yang K."/>
            <person name="Cui Y."/>
            <person name="Leung E."/>
            <person name="Nong W."/>
            <person name="Shin S.-K."/>
            <person name="Au S."/>
            <person name="Jeong K.Y."/>
            <person name="Chew F.T."/>
            <person name="Hui J."/>
            <person name="Leung T.F."/>
            <person name="Tungtrongchitr A."/>
            <person name="Zhong N."/>
            <person name="Liu Z."/>
            <person name="Tsui S."/>
        </authorList>
    </citation>
    <scope>NUCLEOTIDE SEQUENCE</scope>
    <source>
        <strain evidence="2">Derf</strain>
        <tissue evidence="2">Whole organism</tissue>
    </source>
</reference>
<gene>
    <name evidence="2" type="ORF">DERF_013901</name>
</gene>
<protein>
    <submittedName>
        <fullName evidence="2">Uncharacterized protein</fullName>
    </submittedName>
</protein>
<dbReference type="AlphaFoldDB" id="A0A922KW50"/>
<evidence type="ECO:0000313" key="2">
    <source>
        <dbReference type="EMBL" id="KAH9497971.1"/>
    </source>
</evidence>
<sequence>MGFTKSGTAYGDNMTPEKLRDEVKKLIQRIKLAELSLFHLGENVTYKTVKSIYDDIIALLLDKKAEKLLMLKPERISNSKRSRAKRSHSANKCQMSEKPSTSGQCELHHPSVARNFNQPVGRQSEHRIPMHPHRRYESVSTVWVLIILVKRMDTTMNTIDHRKPRLIVKFNQFYDSYGNYQVYIAVGMT</sequence>
<feature type="compositionally biased region" description="Basic residues" evidence="1">
    <location>
        <begin position="78"/>
        <end position="89"/>
    </location>
</feature>
<accession>A0A922KW50</accession>
<reference evidence="2" key="1">
    <citation type="submission" date="2013-05" db="EMBL/GenBank/DDBJ databases">
        <authorList>
            <person name="Yim A.K.Y."/>
            <person name="Chan T.F."/>
            <person name="Ji K.M."/>
            <person name="Liu X.Y."/>
            <person name="Zhou J.W."/>
            <person name="Li R.Q."/>
            <person name="Yang K.Y."/>
            <person name="Li J."/>
            <person name="Li M."/>
            <person name="Law P.T.W."/>
            <person name="Wu Y.L."/>
            <person name="Cai Z.L."/>
            <person name="Qin H."/>
            <person name="Bao Y."/>
            <person name="Leung R.K.K."/>
            <person name="Ng P.K.S."/>
            <person name="Zou J."/>
            <person name="Zhong X.J."/>
            <person name="Ran P.X."/>
            <person name="Zhong N.S."/>
            <person name="Liu Z.G."/>
            <person name="Tsui S.K.W."/>
        </authorList>
    </citation>
    <scope>NUCLEOTIDE SEQUENCE</scope>
    <source>
        <strain evidence="2">Derf</strain>
        <tissue evidence="2">Whole organism</tissue>
    </source>
</reference>
<organism evidence="2 3">
    <name type="scientific">Dermatophagoides farinae</name>
    <name type="common">American house dust mite</name>
    <dbReference type="NCBI Taxonomy" id="6954"/>
    <lineage>
        <taxon>Eukaryota</taxon>
        <taxon>Metazoa</taxon>
        <taxon>Ecdysozoa</taxon>
        <taxon>Arthropoda</taxon>
        <taxon>Chelicerata</taxon>
        <taxon>Arachnida</taxon>
        <taxon>Acari</taxon>
        <taxon>Acariformes</taxon>
        <taxon>Sarcoptiformes</taxon>
        <taxon>Astigmata</taxon>
        <taxon>Psoroptidia</taxon>
        <taxon>Analgoidea</taxon>
        <taxon>Pyroglyphidae</taxon>
        <taxon>Dermatophagoidinae</taxon>
        <taxon>Dermatophagoides</taxon>
    </lineage>
</organism>
<proteinExistence type="predicted"/>
<name>A0A922KW50_DERFA</name>
<feature type="compositionally biased region" description="Polar residues" evidence="1">
    <location>
        <begin position="93"/>
        <end position="104"/>
    </location>
</feature>
<comment type="caution">
    <text evidence="2">The sequence shown here is derived from an EMBL/GenBank/DDBJ whole genome shotgun (WGS) entry which is preliminary data.</text>
</comment>
<keyword evidence="3" id="KW-1185">Reference proteome</keyword>
<evidence type="ECO:0000256" key="1">
    <source>
        <dbReference type="SAM" id="MobiDB-lite"/>
    </source>
</evidence>
<evidence type="ECO:0000313" key="3">
    <source>
        <dbReference type="Proteomes" id="UP000790347"/>
    </source>
</evidence>
<dbReference type="EMBL" id="ASGP02000007">
    <property type="protein sequence ID" value="KAH9497971.1"/>
    <property type="molecule type" value="Genomic_DNA"/>
</dbReference>
<feature type="region of interest" description="Disordered" evidence="1">
    <location>
        <begin position="77"/>
        <end position="105"/>
    </location>
</feature>